<dbReference type="RefSeq" id="WP_029706019.1">
    <property type="nucleotide sequence ID" value="NZ_CP019239.1"/>
</dbReference>
<evidence type="ECO:0000313" key="3">
    <source>
        <dbReference type="Proteomes" id="UP000186110"/>
    </source>
</evidence>
<dbReference type="eggNOG" id="COG1231">
    <property type="taxonomic scope" value="Bacteria"/>
</dbReference>
<dbReference type="KEGG" id="rsb:RS694_05855"/>
<evidence type="ECO:0008006" key="4">
    <source>
        <dbReference type="Google" id="ProtNLM"/>
    </source>
</evidence>
<feature type="compositionally biased region" description="Low complexity" evidence="1">
    <location>
        <begin position="247"/>
        <end position="259"/>
    </location>
</feature>
<dbReference type="AlphaFoldDB" id="A0A1P8K7V4"/>
<keyword evidence="3" id="KW-1185">Reference proteome</keyword>
<evidence type="ECO:0000256" key="1">
    <source>
        <dbReference type="SAM" id="MobiDB-lite"/>
    </source>
</evidence>
<reference evidence="2 3" key="1">
    <citation type="submission" date="2017-01" db="EMBL/GenBank/DDBJ databases">
        <authorList>
            <person name="Mah S.A."/>
            <person name="Swanson W.J."/>
            <person name="Moy G.W."/>
            <person name="Vacquier V.D."/>
        </authorList>
    </citation>
    <scope>NUCLEOTIDE SEQUENCE [LARGE SCALE GENOMIC DNA]</scope>
    <source>
        <strain evidence="2 3">DSM 22694</strain>
    </source>
</reference>
<organism evidence="2 3">
    <name type="scientific">Rhodoferax saidenbachensis</name>
    <dbReference type="NCBI Taxonomy" id="1484693"/>
    <lineage>
        <taxon>Bacteria</taxon>
        <taxon>Pseudomonadati</taxon>
        <taxon>Pseudomonadota</taxon>
        <taxon>Betaproteobacteria</taxon>
        <taxon>Burkholderiales</taxon>
        <taxon>Comamonadaceae</taxon>
        <taxon>Rhodoferax</taxon>
    </lineage>
</organism>
<dbReference type="InterPro" id="IPR012434">
    <property type="entry name" value="DUF1631"/>
</dbReference>
<proteinExistence type="predicted"/>
<dbReference type="STRING" id="1484693.RS694_05855"/>
<sequence length="780" mass="83810">MPSASAQYQALYQATVREAASGGSLLMGKLVEAARAALQTREAASRDLRERDALTMSIKHLRAWESELCKRYPLALLAAFDNPEVAKKAAPSAGGGLQFDQLELMDEVQVLTSVALARTQQVTMLAAEASLAELNTLICSTLGLTAVRPESNPLRPDVYIKALKDVVEQTQVSAATQLDWLGAMSVTLGQELRKLYEHLSGKLRVEGVVAAGYKVVQTPSASGVGRGVAQGVNEPALAQPPQVSSGAPGAPARVAPPTAQSVRERSTDDALLTLDKLRRLLAGELEPQQAPANRVQSFAEQFSRDFESGPQAAEPHATDFDSTVPAALEALTEMKQVDRVVQNLEARRAAPAAPSADNSVAGVRQSLRRGARGMAQALSLEVVTLMVDNIAHDPRLLPPVQELVRSLEPALLRLSLVDPRFFTDKQHPARVLLQEITHRSLAYVTVEAPGFDGFLRHLKLTLEPLISADIQGAELFVEVLAQLQIAWMQADERKTEGRQEAVQVLKHAEARNLLAEKIAREIDAHPDASRVPAVVIDFLCGPWAQVVAQARIAGGAGSSVADKYQALISALLWSAHPDLARKNVSKLTRLVPLLLNTLRDGLDSIRYPATKTSAFLEALMGLHQLAFRGVAPAPTDAAPTTSARARWLEGGDPWVAPEEAQASNFIELPDVPQQPAAANAAPAAVNVDVPVDVALGDLPLGSWVELLVNDQWVRTQLTWASPHGTLFLFTSVFGTTQSMTRRSRDKLVEAGKLRVISGQVVEGALNAVAQIAMRNSVDGL</sequence>
<name>A0A1P8K7V4_9BURK</name>
<dbReference type="EMBL" id="CP019239">
    <property type="protein sequence ID" value="APW42102.1"/>
    <property type="molecule type" value="Genomic_DNA"/>
</dbReference>
<dbReference type="Proteomes" id="UP000186110">
    <property type="component" value="Chromosome"/>
</dbReference>
<evidence type="ECO:0000313" key="2">
    <source>
        <dbReference type="EMBL" id="APW42102.1"/>
    </source>
</evidence>
<dbReference type="Pfam" id="PF07793">
    <property type="entry name" value="DUF1631"/>
    <property type="match status" value="1"/>
</dbReference>
<accession>A0A1P8K7V4</accession>
<gene>
    <name evidence="2" type="ORF">RS694_05855</name>
</gene>
<feature type="region of interest" description="Disordered" evidence="1">
    <location>
        <begin position="237"/>
        <end position="266"/>
    </location>
</feature>
<protein>
    <recommendedName>
        <fullName evidence="4">DUF1631 domain-containing protein</fullName>
    </recommendedName>
</protein>